<evidence type="ECO:0000256" key="1">
    <source>
        <dbReference type="ARBA" id="ARBA00006484"/>
    </source>
</evidence>
<dbReference type="PRINTS" id="PR00080">
    <property type="entry name" value="SDRFAMILY"/>
</dbReference>
<accession>A0A3A8JFV6</accession>
<keyword evidence="5" id="KW-1185">Reference proteome</keyword>
<dbReference type="Pfam" id="PF00106">
    <property type="entry name" value="adh_short"/>
    <property type="match status" value="1"/>
</dbReference>
<dbReference type="Proteomes" id="UP000268094">
    <property type="component" value="Unassembled WGS sequence"/>
</dbReference>
<dbReference type="InterPro" id="IPR051911">
    <property type="entry name" value="SDR_oxidoreductase"/>
</dbReference>
<dbReference type="PANTHER" id="PTHR43976:SF16">
    <property type="entry name" value="SHORT-CHAIN DEHYDROGENASE_REDUCTASE FAMILY PROTEIN"/>
    <property type="match status" value="1"/>
</dbReference>
<gene>
    <name evidence="4" type="ORF">D7V88_00835</name>
</gene>
<proteinExistence type="inferred from homology"/>
<sequence>MPQTVLVTGSSTGFGRATVRRFARAGWNVIATLRTPEAEREFQALDNVLVTRLDVQEGASITSAVEAGLARFGAIDALINNAGFGLYGVFEATPREKVAEQFDVNLFGLMDVTRAVLPQMRRQKSGVILNITSGAGVFGLPMSSLYCASKFAVEGFSEALSYELVGLGITVKLIEPGGVLDSQFVSRTGNEAARTGRIEDYAPFIARSEELFAGLRNTRAGATSDDVAEVIFGAATDGTDQLRYVATPQIQALVKARRETSEAEYLALMRKNFGYRRD</sequence>
<name>A0A3A8JFV6_9BACT</name>
<reference evidence="5" key="1">
    <citation type="submission" date="2018-09" db="EMBL/GenBank/DDBJ databases">
        <authorList>
            <person name="Livingstone P.G."/>
            <person name="Whitworth D.E."/>
        </authorList>
    </citation>
    <scope>NUCLEOTIDE SEQUENCE [LARGE SCALE GENOMIC DNA]</scope>
    <source>
        <strain evidence="5">CA054A</strain>
    </source>
</reference>
<evidence type="ECO:0000313" key="5">
    <source>
        <dbReference type="Proteomes" id="UP000268094"/>
    </source>
</evidence>
<comment type="similarity">
    <text evidence="1 3">Belongs to the short-chain dehydrogenases/reductases (SDR) family.</text>
</comment>
<comment type="caution">
    <text evidence="4">The sequence shown here is derived from an EMBL/GenBank/DDBJ whole genome shotgun (WGS) entry which is preliminary data.</text>
</comment>
<dbReference type="PRINTS" id="PR00081">
    <property type="entry name" value="GDHRDH"/>
</dbReference>
<dbReference type="CDD" id="cd05374">
    <property type="entry name" value="17beta-HSD-like_SDR_c"/>
    <property type="match status" value="1"/>
</dbReference>
<dbReference type="AlphaFoldDB" id="A0A3A8JFV6"/>
<dbReference type="OrthoDB" id="151996at2"/>
<dbReference type="Gene3D" id="3.40.50.720">
    <property type="entry name" value="NAD(P)-binding Rossmann-like Domain"/>
    <property type="match status" value="1"/>
</dbReference>
<dbReference type="InterPro" id="IPR002347">
    <property type="entry name" value="SDR_fam"/>
</dbReference>
<keyword evidence="2" id="KW-0560">Oxidoreductase</keyword>
<evidence type="ECO:0000256" key="3">
    <source>
        <dbReference type="RuleBase" id="RU000363"/>
    </source>
</evidence>
<dbReference type="InterPro" id="IPR020904">
    <property type="entry name" value="Sc_DH/Rdtase_CS"/>
</dbReference>
<dbReference type="InterPro" id="IPR036291">
    <property type="entry name" value="NAD(P)-bd_dom_sf"/>
</dbReference>
<evidence type="ECO:0000256" key="2">
    <source>
        <dbReference type="ARBA" id="ARBA00023002"/>
    </source>
</evidence>
<evidence type="ECO:0000313" key="4">
    <source>
        <dbReference type="EMBL" id="RKG93866.1"/>
    </source>
</evidence>
<dbReference type="SUPFAM" id="SSF51735">
    <property type="entry name" value="NAD(P)-binding Rossmann-fold domains"/>
    <property type="match status" value="1"/>
</dbReference>
<dbReference type="GO" id="GO:0016491">
    <property type="term" value="F:oxidoreductase activity"/>
    <property type="evidence" value="ECO:0007669"/>
    <property type="project" value="UniProtKB-KW"/>
</dbReference>
<dbReference type="RefSeq" id="WP_120538662.1">
    <property type="nucleotide sequence ID" value="NZ_RAVZ01000003.1"/>
</dbReference>
<dbReference type="PROSITE" id="PS00061">
    <property type="entry name" value="ADH_SHORT"/>
    <property type="match status" value="1"/>
</dbReference>
<dbReference type="PANTHER" id="PTHR43976">
    <property type="entry name" value="SHORT CHAIN DEHYDROGENASE"/>
    <property type="match status" value="1"/>
</dbReference>
<protein>
    <submittedName>
        <fullName evidence="4">SDR family oxidoreductase</fullName>
    </submittedName>
</protein>
<dbReference type="EMBL" id="RAVZ01000003">
    <property type="protein sequence ID" value="RKG93866.1"/>
    <property type="molecule type" value="Genomic_DNA"/>
</dbReference>
<organism evidence="4 5">
    <name type="scientific">Corallococcus terminator</name>
    <dbReference type="NCBI Taxonomy" id="2316733"/>
    <lineage>
        <taxon>Bacteria</taxon>
        <taxon>Pseudomonadati</taxon>
        <taxon>Myxococcota</taxon>
        <taxon>Myxococcia</taxon>
        <taxon>Myxococcales</taxon>
        <taxon>Cystobacterineae</taxon>
        <taxon>Myxococcaceae</taxon>
        <taxon>Corallococcus</taxon>
    </lineage>
</organism>